<dbReference type="Proteomes" id="UP001180551">
    <property type="component" value="Unassembled WGS sequence"/>
</dbReference>
<evidence type="ECO:0000313" key="3">
    <source>
        <dbReference type="EMBL" id="MDT0457282.1"/>
    </source>
</evidence>
<dbReference type="InterPro" id="IPR019734">
    <property type="entry name" value="TPR_rpt"/>
</dbReference>
<dbReference type="SMART" id="SM00028">
    <property type="entry name" value="TPR"/>
    <property type="match status" value="9"/>
</dbReference>
<accession>A0ABU2T8M8</accession>
<dbReference type="PANTHER" id="PTHR19959:SF119">
    <property type="entry name" value="FUNGAL LIPASE-LIKE DOMAIN-CONTAINING PROTEIN"/>
    <property type="match status" value="1"/>
</dbReference>
<dbReference type="PANTHER" id="PTHR19959">
    <property type="entry name" value="KINESIN LIGHT CHAIN"/>
    <property type="match status" value="1"/>
</dbReference>
<name>A0ABU2T8M8_9ACTN</name>
<dbReference type="EMBL" id="JAVRFE010000019">
    <property type="protein sequence ID" value="MDT0457282.1"/>
    <property type="molecule type" value="Genomic_DNA"/>
</dbReference>
<comment type="caution">
    <text evidence="3">The sequence shown here is derived from an EMBL/GenBank/DDBJ whole genome shotgun (WGS) entry which is preliminary data.</text>
</comment>
<evidence type="ECO:0000313" key="4">
    <source>
        <dbReference type="Proteomes" id="UP001180551"/>
    </source>
</evidence>
<feature type="compositionally biased region" description="Basic residues" evidence="1">
    <location>
        <begin position="1380"/>
        <end position="1391"/>
    </location>
</feature>
<dbReference type="Gene3D" id="1.25.40.10">
    <property type="entry name" value="Tetratricopeptide repeat domain"/>
    <property type="match status" value="6"/>
</dbReference>
<dbReference type="Pfam" id="PF13374">
    <property type="entry name" value="TPR_10"/>
    <property type="match status" value="2"/>
</dbReference>
<dbReference type="SUPFAM" id="SSF52540">
    <property type="entry name" value="P-loop containing nucleoside triphosphate hydrolases"/>
    <property type="match status" value="1"/>
</dbReference>
<dbReference type="SUPFAM" id="SSF48452">
    <property type="entry name" value="TPR-like"/>
    <property type="match status" value="5"/>
</dbReference>
<dbReference type="InterPro" id="IPR011990">
    <property type="entry name" value="TPR-like_helical_dom_sf"/>
</dbReference>
<keyword evidence="4" id="KW-1185">Reference proteome</keyword>
<evidence type="ECO:0000259" key="2">
    <source>
        <dbReference type="Pfam" id="PF25199"/>
    </source>
</evidence>
<sequence length="1401" mass="151445">MTAWWKKLLRPATVRADAERSVAIYGDSHSPVVTGDNVTLAFHPPGPDLKQRWLEWDDLVGRVRTPRSPSSLLEAHRAVVPFRGRADVLEELAAWCAEPGFGVHLVYGPGGQGKTRLARRFTDELQEGWNVLWLAPHASVADLSALSSPPGPIIVVVDYAEARPDQLLALLRAALRSPDATPFKVLLLARTAHDWWPEFQDRARIEDLYTVQGTLLLPLEPHAADRVDAYRQAVEALADALPRVPGQEGSGWPARAARVLALPAHRLQRPGLECALTLHMTALADLLDAAGEDVEEGGGRPPPSPAPTGSAEERLLSHERVYWRAVGEASGVSQTKKVEAALAAAFLCGAHDQQEAQALLARVPGLEHHSPDALGALSEWIAQLYPPPDRTQVWGSLHPDRLAEFFVGGCLGSGPELSERLLDGAAVAQATRLLTVSARAAGHPAHRDSLDADLTQLCVRHANTLATAVIDVAVHVERPDPLLAALQQLADASDPDPAQLLRLAGHLPRPTHRLADFALHLARRLVQLHRDRAAQDPTLLPDLAGQLRLLCCRLGDAGLWAQAYQAALEALRLLTPLTRQDPRTYEVQLAACLLNISVALGASGRREAAVFPAHQAVRLYRRIGQWDGGASLPELAHALNAVSHAEGELGRLPTALTASREAIAVRRQLVDQHGDASRPDLAAALNNHAVRLQQAGRGHEALGGAREAAELYRALAHDRPDAHRAGLGMSLGTLSSCLRDAGRHTAALRCAEESADIRRELARERPAAFQPALARSLNALAIDLGKMGHQDRALAKAKEAVDLYRTLAQRDKATYAEPLAMSLNTLACQLEKAGQAPQALTAAQEAVELYRPIAARNPSTHRADLAMALNTLADELAQTGHGEEALEAAREAVSLYRTLADQQPRPHLDALSTALNTLGLHLKALGHLADALDAFDEAIGISRRVTATPPADAALTTLATALANKAVCLSDLHRPQDALHTVEESVHVYQELMRKEPEAFQPLLVTALSIRHLLLVVLGRTDEVPDAVEKTLRVRATLVRQDRAAHLTHYGDELTLLGVTLALRGRYGEAAGPLDRAAAVHRELVAEDTRHRPVLAQALLALAYALNEAGRHGESLPVAEEAVLIWGDTPPADTAHRSLLAWALCALGTQQHLHGRPEAEVILRRAVGMATELLDDIPDSSRQRLQNAALAALGTHLAQTARPELGLPLLAQAANLPPGTDEEAQSARAGLLIVYGHHLATDAADPETALAATLDAVRLYEELATHNSAVHEREVAWALAHLGLRLTESGRYEDAAQAADRAVALSRRLGTSAPAAHRLRLAVSLYARARADWQAGTAQTRTQEHLTEALTILRALAEQTPGLVTAYLKDAEQTYDRMHPPHRRRMPRRDRSRPPDVHRSR</sequence>
<dbReference type="RefSeq" id="WP_311624429.1">
    <property type="nucleotide sequence ID" value="NZ_JAVRFE010000019.1"/>
</dbReference>
<gene>
    <name evidence="3" type="ORF">RM550_16300</name>
</gene>
<reference evidence="3" key="1">
    <citation type="submission" date="2024-05" db="EMBL/GenBank/DDBJ databases">
        <title>30 novel species of actinomycetes from the DSMZ collection.</title>
        <authorList>
            <person name="Nouioui I."/>
        </authorList>
    </citation>
    <scope>NUCLEOTIDE SEQUENCE</scope>
    <source>
        <strain evidence="3">DSM 41527</strain>
    </source>
</reference>
<evidence type="ECO:0000256" key="1">
    <source>
        <dbReference type="SAM" id="MobiDB-lite"/>
    </source>
</evidence>
<proteinExistence type="predicted"/>
<dbReference type="InterPro" id="IPR027417">
    <property type="entry name" value="P-loop_NTPase"/>
</dbReference>
<feature type="compositionally biased region" description="Basic and acidic residues" evidence="1">
    <location>
        <begin position="1392"/>
        <end position="1401"/>
    </location>
</feature>
<dbReference type="Pfam" id="PF25199">
    <property type="entry name" value="nSTAND_NTPase5"/>
    <property type="match status" value="1"/>
</dbReference>
<dbReference type="InterPro" id="IPR057574">
    <property type="entry name" value="nSTAND_NTPase5_dom"/>
</dbReference>
<organism evidence="3 4">
    <name type="scientific">Streptomyces mooreae</name>
    <dbReference type="NCBI Taxonomy" id="3075523"/>
    <lineage>
        <taxon>Bacteria</taxon>
        <taxon>Bacillati</taxon>
        <taxon>Actinomycetota</taxon>
        <taxon>Actinomycetes</taxon>
        <taxon>Kitasatosporales</taxon>
        <taxon>Streptomycetaceae</taxon>
        <taxon>Streptomyces</taxon>
    </lineage>
</organism>
<feature type="domain" description="Novel STAND NTPase 5" evidence="2">
    <location>
        <begin position="86"/>
        <end position="196"/>
    </location>
</feature>
<protein>
    <submittedName>
        <fullName evidence="3">Tetratricopeptide repeat protein</fullName>
    </submittedName>
</protein>
<feature type="region of interest" description="Disordered" evidence="1">
    <location>
        <begin position="1371"/>
        <end position="1401"/>
    </location>
</feature>
<feature type="region of interest" description="Disordered" evidence="1">
    <location>
        <begin position="292"/>
        <end position="312"/>
    </location>
</feature>